<dbReference type="InterPro" id="IPR041457">
    <property type="entry name" value="CxC2_KDZ-assoc"/>
</dbReference>
<sequence>MGTIPADTLGYTGMGAGQGLEICRFTHPNIVKFCTCPEAVAADIQLFQMESKTAFTFNVLDDFLLDNLECGISVMNYYSKLRRMTICVFPNLVLNCYRELMRVARQWQKLKLLKWNDFSHEEKEVRPGDLTLFCPVCPQPGINLTLPMGESSEACNADQESNLEMLSWLYTRSLVMDRNFKAEHLHAMAVASWSAIYSTRSTWPLPTMAFNIWSATITGQSIRLEATGIGGCACARHGCFVPHTMVDFQKGERQMNMDCALCEALKVNTEGIYHALTFYDVNCQYNKHLKEHIADSPFLEIHRELNIIPSIGLWHVHGHKDSCYVRYASNFVPGAAQINGEIMEILMSKSLCWKYKEAVQGVADGKLAFDRLHETADANQVSDWEAQEKLAQEQRHSDPTTMDIYEVQLQKGYFISFAWQVCTYVTAAPIRKQQELHLLAEQAQHPGPTHRHGMATWLAKGLAIEEAQVTLQVDTHPTNQLTSNGTGFIRGIYTSNQPTNLQWNWVH</sequence>
<gene>
    <name evidence="2" type="ORF">F5147DRAFT_820943</name>
</gene>
<dbReference type="Pfam" id="PF18758">
    <property type="entry name" value="KDZ"/>
    <property type="match status" value="1"/>
</dbReference>
<accession>A0A9P7JNU7</accession>
<evidence type="ECO:0000259" key="1">
    <source>
        <dbReference type="Pfam" id="PF18803"/>
    </source>
</evidence>
<dbReference type="GeneID" id="64705952"/>
<evidence type="ECO:0000313" key="3">
    <source>
        <dbReference type="Proteomes" id="UP000823399"/>
    </source>
</evidence>
<dbReference type="OrthoDB" id="3222357at2759"/>
<feature type="domain" description="CxC2-like cysteine cluster KDZ transposase-associated" evidence="1">
    <location>
        <begin position="30"/>
        <end position="85"/>
    </location>
</feature>
<dbReference type="RefSeq" id="XP_041287320.1">
    <property type="nucleotide sequence ID" value="XM_041443693.1"/>
</dbReference>
<dbReference type="EMBL" id="JABBWM010000083">
    <property type="protein sequence ID" value="KAG2093762.1"/>
    <property type="molecule type" value="Genomic_DNA"/>
</dbReference>
<evidence type="ECO:0000313" key="2">
    <source>
        <dbReference type="EMBL" id="KAG2093762.1"/>
    </source>
</evidence>
<dbReference type="InterPro" id="IPR040521">
    <property type="entry name" value="KDZ"/>
</dbReference>
<name>A0A9P7JNU7_9AGAM</name>
<dbReference type="AlphaFoldDB" id="A0A9P7JNU7"/>
<reference evidence="2" key="1">
    <citation type="journal article" date="2020" name="New Phytol.">
        <title>Comparative genomics reveals dynamic genome evolution in host specialist ectomycorrhizal fungi.</title>
        <authorList>
            <person name="Lofgren L.A."/>
            <person name="Nguyen N.H."/>
            <person name="Vilgalys R."/>
            <person name="Ruytinx J."/>
            <person name="Liao H.L."/>
            <person name="Branco S."/>
            <person name="Kuo A."/>
            <person name="LaButti K."/>
            <person name="Lipzen A."/>
            <person name="Andreopoulos W."/>
            <person name="Pangilinan J."/>
            <person name="Riley R."/>
            <person name="Hundley H."/>
            <person name="Na H."/>
            <person name="Barry K."/>
            <person name="Grigoriev I.V."/>
            <person name="Stajich J.E."/>
            <person name="Kennedy P.G."/>
        </authorList>
    </citation>
    <scope>NUCLEOTIDE SEQUENCE</scope>
    <source>
        <strain evidence="2">FC423</strain>
    </source>
</reference>
<dbReference type="Pfam" id="PF18803">
    <property type="entry name" value="CxC2"/>
    <property type="match status" value="1"/>
</dbReference>
<organism evidence="2 3">
    <name type="scientific">Suillus discolor</name>
    <dbReference type="NCBI Taxonomy" id="1912936"/>
    <lineage>
        <taxon>Eukaryota</taxon>
        <taxon>Fungi</taxon>
        <taxon>Dikarya</taxon>
        <taxon>Basidiomycota</taxon>
        <taxon>Agaricomycotina</taxon>
        <taxon>Agaricomycetes</taxon>
        <taxon>Agaricomycetidae</taxon>
        <taxon>Boletales</taxon>
        <taxon>Suillineae</taxon>
        <taxon>Suillaceae</taxon>
        <taxon>Suillus</taxon>
    </lineage>
</organism>
<keyword evidence="3" id="KW-1185">Reference proteome</keyword>
<proteinExistence type="predicted"/>
<protein>
    <recommendedName>
        <fullName evidence="1">CxC2-like cysteine cluster KDZ transposase-associated domain-containing protein</fullName>
    </recommendedName>
</protein>
<comment type="caution">
    <text evidence="2">The sequence shown here is derived from an EMBL/GenBank/DDBJ whole genome shotgun (WGS) entry which is preliminary data.</text>
</comment>
<dbReference type="Proteomes" id="UP000823399">
    <property type="component" value="Unassembled WGS sequence"/>
</dbReference>